<reference evidence="2" key="1">
    <citation type="submission" date="2023-07" db="EMBL/GenBank/DDBJ databases">
        <authorList>
            <consortium name="AG Swart"/>
            <person name="Singh M."/>
            <person name="Singh A."/>
            <person name="Seah K."/>
            <person name="Emmerich C."/>
        </authorList>
    </citation>
    <scope>NUCLEOTIDE SEQUENCE</scope>
    <source>
        <strain evidence="2">DP1</strain>
    </source>
</reference>
<sequence>MDYAPEDLDINKTLNVNLINLKRCARNVQNIDFRLKYEKKRLNWNLGMCNKPQNQIYSRSRIGLRDIKSQSESRVYSPASPKNPNILKWDDDESYYESSEDTDDMNNYPPNTRNLLNDLKQRGRLPKNLEFLAKAQPKRRKIRKNYSFMKISSRKSSSASSASQVETDAKGNLLLNTKDGKKGNQSDINKNKISCRAFGRTFYPFRKEKPNLPKISSPLMSPKDYFFNALRTREFKQEQNRNPLISFGKTYHPRKKIKKKKDVFHRINLNNNLKNKITCKKFNIEMNRTGNKGININTSKNKDVKSRGNTRKKDRKKYMRGVKSVSPFALQLSRKDITDGYPVPHEERFNNKCRVHQKLY</sequence>
<name>A0AAD1UEU6_EUPCR</name>
<proteinExistence type="predicted"/>
<dbReference type="Proteomes" id="UP001295684">
    <property type="component" value="Unassembled WGS sequence"/>
</dbReference>
<keyword evidence="3" id="KW-1185">Reference proteome</keyword>
<organism evidence="2 3">
    <name type="scientific">Euplotes crassus</name>
    <dbReference type="NCBI Taxonomy" id="5936"/>
    <lineage>
        <taxon>Eukaryota</taxon>
        <taxon>Sar</taxon>
        <taxon>Alveolata</taxon>
        <taxon>Ciliophora</taxon>
        <taxon>Intramacronucleata</taxon>
        <taxon>Spirotrichea</taxon>
        <taxon>Hypotrichia</taxon>
        <taxon>Euplotida</taxon>
        <taxon>Euplotidae</taxon>
        <taxon>Moneuplotes</taxon>
    </lineage>
</organism>
<evidence type="ECO:0000313" key="3">
    <source>
        <dbReference type="Proteomes" id="UP001295684"/>
    </source>
</evidence>
<evidence type="ECO:0000256" key="1">
    <source>
        <dbReference type="SAM" id="MobiDB-lite"/>
    </source>
</evidence>
<evidence type="ECO:0000313" key="2">
    <source>
        <dbReference type="EMBL" id="CAI2367532.1"/>
    </source>
</evidence>
<protein>
    <submittedName>
        <fullName evidence="2">Uncharacterized protein</fullName>
    </submittedName>
</protein>
<comment type="caution">
    <text evidence="2">The sequence shown here is derived from an EMBL/GenBank/DDBJ whole genome shotgun (WGS) entry which is preliminary data.</text>
</comment>
<dbReference type="AlphaFoldDB" id="A0AAD1UEU6"/>
<feature type="compositionally biased region" description="Basic residues" evidence="1">
    <location>
        <begin position="308"/>
        <end position="319"/>
    </location>
</feature>
<feature type="region of interest" description="Disordered" evidence="1">
    <location>
        <begin position="69"/>
        <end position="90"/>
    </location>
</feature>
<feature type="region of interest" description="Disordered" evidence="1">
    <location>
        <begin position="293"/>
        <end position="319"/>
    </location>
</feature>
<accession>A0AAD1UEU6</accession>
<gene>
    <name evidence="2" type="ORF">ECRASSUSDP1_LOCUS8819</name>
</gene>
<dbReference type="EMBL" id="CAMPGE010008644">
    <property type="protein sequence ID" value="CAI2367532.1"/>
    <property type="molecule type" value="Genomic_DNA"/>
</dbReference>